<dbReference type="EMBL" id="BKCJ010328382">
    <property type="protein sequence ID" value="GEZ82316.1"/>
    <property type="molecule type" value="Genomic_DNA"/>
</dbReference>
<proteinExistence type="predicted"/>
<sequence>MESVKKVVLESRHLLHFKDLFQEGGICDGVDSTFDPYMDFEKVVEKVESLQPLEVMVVRNFRIKVVIVVKRLFFSKLVLPRFVVFLRSLEDDMNKILSKKSKEERMRMNKRGG</sequence>
<reference evidence="1" key="1">
    <citation type="journal article" date="2019" name="Sci. Rep.">
        <title>Draft genome of Tanacetum cinerariifolium, the natural source of mosquito coil.</title>
        <authorList>
            <person name="Yamashiro T."/>
            <person name="Shiraishi A."/>
            <person name="Satake H."/>
            <person name="Nakayama K."/>
        </authorList>
    </citation>
    <scope>NUCLEOTIDE SEQUENCE</scope>
</reference>
<organism evidence="1">
    <name type="scientific">Tanacetum cinerariifolium</name>
    <name type="common">Dalmatian daisy</name>
    <name type="synonym">Chrysanthemum cinerariifolium</name>
    <dbReference type="NCBI Taxonomy" id="118510"/>
    <lineage>
        <taxon>Eukaryota</taxon>
        <taxon>Viridiplantae</taxon>
        <taxon>Streptophyta</taxon>
        <taxon>Embryophyta</taxon>
        <taxon>Tracheophyta</taxon>
        <taxon>Spermatophyta</taxon>
        <taxon>Magnoliopsida</taxon>
        <taxon>eudicotyledons</taxon>
        <taxon>Gunneridae</taxon>
        <taxon>Pentapetalae</taxon>
        <taxon>asterids</taxon>
        <taxon>campanulids</taxon>
        <taxon>Asterales</taxon>
        <taxon>Asteraceae</taxon>
        <taxon>Asteroideae</taxon>
        <taxon>Anthemideae</taxon>
        <taxon>Anthemidinae</taxon>
        <taxon>Tanacetum</taxon>
    </lineage>
</organism>
<name>A0A699IPZ3_TANCI</name>
<gene>
    <name evidence="1" type="ORF">Tci_554289</name>
</gene>
<dbReference type="AlphaFoldDB" id="A0A699IPZ3"/>
<protein>
    <submittedName>
        <fullName evidence="1">Uncharacterized protein</fullName>
    </submittedName>
</protein>
<accession>A0A699IPZ3</accession>
<evidence type="ECO:0000313" key="1">
    <source>
        <dbReference type="EMBL" id="GEZ82316.1"/>
    </source>
</evidence>
<comment type="caution">
    <text evidence="1">The sequence shown here is derived from an EMBL/GenBank/DDBJ whole genome shotgun (WGS) entry which is preliminary data.</text>
</comment>